<dbReference type="GO" id="GO:0016787">
    <property type="term" value="F:hydrolase activity"/>
    <property type="evidence" value="ECO:0007669"/>
    <property type="project" value="UniProtKB-KW"/>
</dbReference>
<dbReference type="EC" id="3.6.4.12" evidence="3"/>
<dbReference type="GO" id="GO:0003678">
    <property type="term" value="F:DNA helicase activity"/>
    <property type="evidence" value="ECO:0007669"/>
    <property type="project" value="UniProtKB-EC"/>
</dbReference>
<organism evidence="16 17">
    <name type="scientific">Varroa destructor</name>
    <name type="common">Honeybee mite</name>
    <dbReference type="NCBI Taxonomy" id="109461"/>
    <lineage>
        <taxon>Eukaryota</taxon>
        <taxon>Metazoa</taxon>
        <taxon>Ecdysozoa</taxon>
        <taxon>Arthropoda</taxon>
        <taxon>Chelicerata</taxon>
        <taxon>Arachnida</taxon>
        <taxon>Acari</taxon>
        <taxon>Parasitiformes</taxon>
        <taxon>Mesostigmata</taxon>
        <taxon>Gamasina</taxon>
        <taxon>Dermanyssoidea</taxon>
        <taxon>Varroidae</taxon>
        <taxon>Varroa</taxon>
    </lineage>
</organism>
<dbReference type="GO" id="GO:0003677">
    <property type="term" value="F:DNA binding"/>
    <property type="evidence" value="ECO:0007669"/>
    <property type="project" value="UniProtKB-KW"/>
</dbReference>
<dbReference type="PROSITE" id="PS51194">
    <property type="entry name" value="HELICASE_CTER"/>
    <property type="match status" value="1"/>
</dbReference>
<dbReference type="KEGG" id="vde:111252978"/>
<evidence type="ECO:0000313" key="17">
    <source>
        <dbReference type="Proteomes" id="UP000594260"/>
    </source>
</evidence>
<evidence type="ECO:0000256" key="6">
    <source>
        <dbReference type="ARBA" id="ARBA00022806"/>
    </source>
</evidence>
<proteinExistence type="inferred from homology"/>
<evidence type="ECO:0000313" key="16">
    <source>
        <dbReference type="EnsemblMetazoa" id="XP_022667437"/>
    </source>
</evidence>
<comment type="subcellular location">
    <subcellularLocation>
        <location evidence="1">Nucleus</location>
    </subcellularLocation>
</comment>
<comment type="function">
    <text evidence="11">DNA helicase that possesses intrinsic ATP-dependent nucleosome-remodeling activity and is both required for DNA repair and heterochromatin organization. Promotes DNA end resection of double-strand breaks (DSBs) following DNA damage: probably acts by weakening histone DNA interactions in nucleosomes flanking DSBs.</text>
</comment>
<feature type="region of interest" description="Disordered" evidence="13">
    <location>
        <begin position="119"/>
        <end position="139"/>
    </location>
</feature>
<evidence type="ECO:0000256" key="11">
    <source>
        <dbReference type="ARBA" id="ARBA00059294"/>
    </source>
</evidence>
<dbReference type="Pfam" id="PF00271">
    <property type="entry name" value="Helicase_C"/>
    <property type="match status" value="1"/>
</dbReference>
<dbReference type="InterPro" id="IPR027417">
    <property type="entry name" value="P-loop_NTPase"/>
</dbReference>
<accession>A0A7M7MIK7</accession>
<dbReference type="GO" id="GO:0005634">
    <property type="term" value="C:nucleus"/>
    <property type="evidence" value="ECO:0007669"/>
    <property type="project" value="UniProtKB-SubCell"/>
</dbReference>
<keyword evidence="6" id="KW-0347">Helicase</keyword>
<dbReference type="FunFam" id="3.40.50.10810:FF:000014">
    <property type="entry name" value="SWI/SNF-related matrix-associated actin-dependent regulator of chromatin subfamily A containing DEAD/H box 1"/>
    <property type="match status" value="1"/>
</dbReference>
<reference evidence="16" key="1">
    <citation type="submission" date="2021-01" db="UniProtKB">
        <authorList>
            <consortium name="EnsemblMetazoa"/>
        </authorList>
    </citation>
    <scope>IDENTIFICATION</scope>
</reference>
<dbReference type="GO" id="GO:0005524">
    <property type="term" value="F:ATP binding"/>
    <property type="evidence" value="ECO:0007669"/>
    <property type="project" value="UniProtKB-KW"/>
</dbReference>
<feature type="domain" description="Helicase C-terminal" evidence="15">
    <location>
        <begin position="732"/>
        <end position="898"/>
    </location>
</feature>
<evidence type="ECO:0000256" key="7">
    <source>
        <dbReference type="ARBA" id="ARBA00022840"/>
    </source>
</evidence>
<evidence type="ECO:0000256" key="2">
    <source>
        <dbReference type="ARBA" id="ARBA00007025"/>
    </source>
</evidence>
<keyword evidence="9" id="KW-0238">DNA-binding</keyword>
<dbReference type="PANTHER" id="PTHR10799">
    <property type="entry name" value="SNF2/RAD54 HELICASE FAMILY"/>
    <property type="match status" value="1"/>
</dbReference>
<evidence type="ECO:0000256" key="12">
    <source>
        <dbReference type="ARBA" id="ARBA00069890"/>
    </source>
</evidence>
<keyword evidence="7" id="KW-0067">ATP-binding</keyword>
<dbReference type="GO" id="GO:0005694">
    <property type="term" value="C:chromosome"/>
    <property type="evidence" value="ECO:0007669"/>
    <property type="project" value="UniProtKB-ARBA"/>
</dbReference>
<dbReference type="SUPFAM" id="SSF52540">
    <property type="entry name" value="P-loop containing nucleoside triphosphate hydrolases"/>
    <property type="match status" value="2"/>
</dbReference>
<evidence type="ECO:0000256" key="9">
    <source>
        <dbReference type="ARBA" id="ARBA00023125"/>
    </source>
</evidence>
<keyword evidence="5" id="KW-0378">Hydrolase</keyword>
<dbReference type="FunCoup" id="A0A7M7MIK7">
    <property type="interactions" value="2062"/>
</dbReference>
<keyword evidence="17" id="KW-1185">Reference proteome</keyword>
<dbReference type="AlphaFoldDB" id="A0A7M7MIK7"/>
<keyword evidence="10" id="KW-0539">Nucleus</keyword>
<dbReference type="SMART" id="SM00487">
    <property type="entry name" value="DEXDc"/>
    <property type="match status" value="1"/>
</dbReference>
<dbReference type="CDD" id="cd18793">
    <property type="entry name" value="SF2_C_SNF"/>
    <property type="match status" value="1"/>
</dbReference>
<dbReference type="InterPro" id="IPR001650">
    <property type="entry name" value="Helicase_C-like"/>
</dbReference>
<dbReference type="OMA" id="SNRPFRD"/>
<evidence type="ECO:0000256" key="13">
    <source>
        <dbReference type="SAM" id="MobiDB-lite"/>
    </source>
</evidence>
<dbReference type="EnsemblMetazoa" id="XM_022811702">
    <property type="protein sequence ID" value="XP_022667437"/>
    <property type="gene ID" value="LOC111252978"/>
</dbReference>
<evidence type="ECO:0000256" key="10">
    <source>
        <dbReference type="ARBA" id="ARBA00023242"/>
    </source>
</evidence>
<dbReference type="InParanoid" id="A0A7M7MIK7"/>
<sequence length="910" mass="103252">MSASFLEKFKYRGSSPGKSDDEKQTNVHASNGKDISGNRDYPTSAECESLLEQFQLKWVLSHSSKKALSNIFITGTHRIKYPNIDKMVIQDTLISHNWNREAAQKQLDMDHPVPKLAYVGDAGPAHDGPLDGNRQNEDGEATVLKKVQTVGRASMIIKGKNTHKYAAINAAQRDGQPLSGDNQDNDGDDIIVRKKKKNQKTKDTRKRARFEFSDDDGDKDEVAAKREKIYNSSDSDSESEQKYAVTTEVANVRKQVVDFLNDAPPLELGSVPTCSNKRIEKILSVRPFSTYAEAVSAMTSTPGLSPEILNEVQSFLASRNIVAKLMSSCEGLVREMKVQVETIQQLKEMKIKQQPKSVSDHLKLAPHQLIGINWMALLYEKGLNGILADEMGLGKTIQVVTFLTWLLERGEKGPHLVVVPSSTLDNWHREFSTWCPQLKVVIYSGPQEDRKALRLDVVNGRLSMNVILATYNTLASTPEDRGFFKKLQFVYAIFDEAHMLKNMNSQRFQSLIQIASSFKLMLTGTPLQNNLIELMSLLTFTMPHLFCNKTTHMKSLFKGSKTSGGEETARNVYERERIKQAKAIMQPFVLRRLKADVLGNLPTKHDNLEKVEMVEIQKQLYKKTVTAFKRSKAERRLDEDVNAEGSVLMQLRKAANHPLLLRTHYSDNRLRQMAKIICKQPSHKESTVSLVFEDMQVMSDFQLHSLCLQFGNCLKEYLLPDETITNSGKFKYLQEFIPSQLKQNNRILIFSQFTMMLDIIEKFLYIEKYNYLRIDGSTPVSDRQDLIDAFVNDENIPIFLLSTKACGLGINLTAANVVVLHDIDYNPYNDKQAEDRCHRIGQTREVHIYRLISKETIEEAMFAVAQKKLRLEQRITTDDGEGTKDEAQQDKAVLGQLLKRALGEDDQDEN</sequence>
<dbReference type="InterPro" id="IPR038718">
    <property type="entry name" value="SNF2-like_sf"/>
</dbReference>
<dbReference type="Gene3D" id="3.40.50.300">
    <property type="entry name" value="P-loop containing nucleotide triphosphate hydrolases"/>
    <property type="match status" value="1"/>
</dbReference>
<evidence type="ECO:0000256" key="5">
    <source>
        <dbReference type="ARBA" id="ARBA00022801"/>
    </source>
</evidence>
<protein>
    <recommendedName>
        <fullName evidence="12">SWI/SNF-related matrix-associated actin-dependent regulator of chromatin subfamily A containing DEAD/H box 1 homolog</fullName>
        <ecNumber evidence="3">3.6.4.12</ecNumber>
    </recommendedName>
</protein>
<evidence type="ECO:0000259" key="14">
    <source>
        <dbReference type="PROSITE" id="PS51192"/>
    </source>
</evidence>
<dbReference type="InterPro" id="IPR000330">
    <property type="entry name" value="SNF2_N"/>
</dbReference>
<comment type="similarity">
    <text evidence="2">Belongs to the SNF2/RAD54 helicase family.</text>
</comment>
<feature type="domain" description="Helicase ATP-binding" evidence="14">
    <location>
        <begin position="376"/>
        <end position="544"/>
    </location>
</feature>
<dbReference type="Proteomes" id="UP000594260">
    <property type="component" value="Unplaced"/>
</dbReference>
<dbReference type="RefSeq" id="XP_022667437.1">
    <property type="nucleotide sequence ID" value="XM_022811702.1"/>
</dbReference>
<name>A0A7M7MIK7_VARDE</name>
<evidence type="ECO:0000256" key="4">
    <source>
        <dbReference type="ARBA" id="ARBA00022741"/>
    </source>
</evidence>
<dbReference type="PROSITE" id="PS51192">
    <property type="entry name" value="HELICASE_ATP_BIND_1"/>
    <property type="match status" value="1"/>
</dbReference>
<keyword evidence="4" id="KW-0547">Nucleotide-binding</keyword>
<feature type="region of interest" description="Disordered" evidence="13">
    <location>
        <begin position="1"/>
        <end position="40"/>
    </location>
</feature>
<dbReference type="Pfam" id="PF00176">
    <property type="entry name" value="SNF2-rel_dom"/>
    <property type="match status" value="1"/>
</dbReference>
<dbReference type="GeneID" id="111252978"/>
<evidence type="ECO:0000259" key="15">
    <source>
        <dbReference type="PROSITE" id="PS51194"/>
    </source>
</evidence>
<dbReference type="SMART" id="SM00490">
    <property type="entry name" value="HELICc"/>
    <property type="match status" value="1"/>
</dbReference>
<keyword evidence="8" id="KW-0156">Chromatin regulator</keyword>
<dbReference type="GO" id="GO:0006325">
    <property type="term" value="P:chromatin organization"/>
    <property type="evidence" value="ECO:0007669"/>
    <property type="project" value="UniProtKB-KW"/>
</dbReference>
<dbReference type="InterPro" id="IPR014001">
    <property type="entry name" value="Helicase_ATP-bd"/>
</dbReference>
<dbReference type="InterPro" id="IPR049730">
    <property type="entry name" value="SNF2/RAD54-like_C"/>
</dbReference>
<evidence type="ECO:0000256" key="1">
    <source>
        <dbReference type="ARBA" id="ARBA00004123"/>
    </source>
</evidence>
<dbReference type="Gene3D" id="3.40.50.10810">
    <property type="entry name" value="Tandem AAA-ATPase domain"/>
    <property type="match status" value="1"/>
</dbReference>
<dbReference type="OrthoDB" id="448448at2759"/>
<evidence type="ECO:0000256" key="8">
    <source>
        <dbReference type="ARBA" id="ARBA00022853"/>
    </source>
</evidence>
<evidence type="ECO:0000256" key="3">
    <source>
        <dbReference type="ARBA" id="ARBA00012551"/>
    </source>
</evidence>